<evidence type="ECO:0000256" key="3">
    <source>
        <dbReference type="SAM" id="MobiDB-lite"/>
    </source>
</evidence>
<dbReference type="SUPFAM" id="SSF46894">
    <property type="entry name" value="C-terminal effector domain of the bipartite response regulators"/>
    <property type="match status" value="1"/>
</dbReference>
<dbReference type="Proteomes" id="UP001501447">
    <property type="component" value="Unassembled WGS sequence"/>
</dbReference>
<dbReference type="Pfam" id="PF02602">
    <property type="entry name" value="HEM4"/>
    <property type="match status" value="1"/>
</dbReference>
<evidence type="ECO:0000256" key="2">
    <source>
        <dbReference type="PROSITE-ProRule" id="PRU01091"/>
    </source>
</evidence>
<dbReference type="InterPro" id="IPR016032">
    <property type="entry name" value="Sig_transdc_resp-reg_C-effctor"/>
</dbReference>
<dbReference type="SMART" id="SM00862">
    <property type="entry name" value="Trans_reg_C"/>
    <property type="match status" value="1"/>
</dbReference>
<dbReference type="PROSITE" id="PS51755">
    <property type="entry name" value="OMPR_PHOB"/>
    <property type="match status" value="1"/>
</dbReference>
<gene>
    <name evidence="5" type="ORF">GCM10009863_11880</name>
</gene>
<dbReference type="EMBL" id="BAAARJ010000003">
    <property type="protein sequence ID" value="GAA2600147.1"/>
    <property type="molecule type" value="Genomic_DNA"/>
</dbReference>
<proteinExistence type="predicted"/>
<feature type="DNA-binding region" description="OmpR/PhoB-type" evidence="2">
    <location>
        <begin position="284"/>
        <end position="377"/>
    </location>
</feature>
<protein>
    <submittedName>
        <fullName evidence="5">Uroporphyrinogen-III synthase</fullName>
    </submittedName>
</protein>
<dbReference type="InterPro" id="IPR036108">
    <property type="entry name" value="4pyrrol_syn_uPrphyn_synt_sf"/>
</dbReference>
<dbReference type="InterPro" id="IPR003754">
    <property type="entry name" value="4pyrrol_synth_uPrphyn_synth"/>
</dbReference>
<dbReference type="InterPro" id="IPR036388">
    <property type="entry name" value="WH-like_DNA-bd_sf"/>
</dbReference>
<feature type="domain" description="OmpR/PhoB-type" evidence="4">
    <location>
        <begin position="284"/>
        <end position="377"/>
    </location>
</feature>
<dbReference type="InterPro" id="IPR001867">
    <property type="entry name" value="OmpR/PhoB-type_DNA-bd"/>
</dbReference>
<keyword evidence="1 2" id="KW-0238">DNA-binding</keyword>
<dbReference type="SUPFAM" id="SSF69618">
    <property type="entry name" value="HemD-like"/>
    <property type="match status" value="1"/>
</dbReference>
<dbReference type="Gene3D" id="3.40.50.10090">
    <property type="match status" value="2"/>
</dbReference>
<dbReference type="Gene3D" id="1.10.10.10">
    <property type="entry name" value="Winged helix-like DNA-binding domain superfamily/Winged helix DNA-binding domain"/>
    <property type="match status" value="1"/>
</dbReference>
<dbReference type="CDD" id="cd06578">
    <property type="entry name" value="HemD"/>
    <property type="match status" value="1"/>
</dbReference>
<keyword evidence="6" id="KW-1185">Reference proteome</keyword>
<dbReference type="Pfam" id="PF00486">
    <property type="entry name" value="Trans_reg_C"/>
    <property type="match status" value="1"/>
</dbReference>
<dbReference type="PANTHER" id="PTHR40082:SF1">
    <property type="entry name" value="BLR5956 PROTEIN"/>
    <property type="match status" value="1"/>
</dbReference>
<accession>A0ABP6C8R1</accession>
<dbReference type="PANTHER" id="PTHR40082">
    <property type="entry name" value="BLR5956 PROTEIN"/>
    <property type="match status" value="1"/>
</dbReference>
<dbReference type="NCBIfam" id="NF005568">
    <property type="entry name" value="PRK07239.1"/>
    <property type="match status" value="1"/>
</dbReference>
<evidence type="ECO:0000313" key="5">
    <source>
        <dbReference type="EMBL" id="GAA2600147.1"/>
    </source>
</evidence>
<name>A0ABP6C8R1_9ACTN</name>
<sequence>MSAPDPSRNRTGSVPPLAGFTVAVTAARRAEELGALLERRGAEVLQAPALRIIPLADDVQLRAATKEVLTQPPDIAVATTGIGFRGWIEAADGWGEGEALRAALATGELLARGPKACGAIRAAGLREAWSPESESSSEVLERLLARDDLAGRRIAVQLHGEPLKDFIEALRQAGADVVPVPVYRWTGPADPAPLDRLIEAVLNGTVDALTFTSALATAGLYARAEENGRGEALTRALRERTQVACVGPVTAAPLLARDIPAFWPDRFRIGALVRGLCDSLPAAAPTLPAAGHTLQVRGTAAVLDGELRPVSPGPMAVLRALARRPGQVLSTADLLPALPGGGKDEHAVESAVGRLRTALGAAAVVQTVVKRGYRIALDPAAACEPAGGRTGEPGRMGETAETGEASA</sequence>
<reference evidence="6" key="1">
    <citation type="journal article" date="2019" name="Int. J. Syst. Evol. Microbiol.">
        <title>The Global Catalogue of Microorganisms (GCM) 10K type strain sequencing project: providing services to taxonomists for standard genome sequencing and annotation.</title>
        <authorList>
            <consortium name="The Broad Institute Genomics Platform"/>
            <consortium name="The Broad Institute Genome Sequencing Center for Infectious Disease"/>
            <person name="Wu L."/>
            <person name="Ma J."/>
        </authorList>
    </citation>
    <scope>NUCLEOTIDE SEQUENCE [LARGE SCALE GENOMIC DNA]</scope>
    <source>
        <strain evidence="6">JCM 16373</strain>
    </source>
</reference>
<evidence type="ECO:0000256" key="1">
    <source>
        <dbReference type="ARBA" id="ARBA00023125"/>
    </source>
</evidence>
<organism evidence="5 6">
    <name type="scientific">Streptomyces axinellae</name>
    <dbReference type="NCBI Taxonomy" id="552788"/>
    <lineage>
        <taxon>Bacteria</taxon>
        <taxon>Bacillati</taxon>
        <taxon>Actinomycetota</taxon>
        <taxon>Actinomycetes</taxon>
        <taxon>Kitasatosporales</taxon>
        <taxon>Streptomycetaceae</taxon>
        <taxon>Streptomyces</taxon>
    </lineage>
</organism>
<feature type="region of interest" description="Disordered" evidence="3">
    <location>
        <begin position="383"/>
        <end position="407"/>
    </location>
</feature>
<evidence type="ECO:0000259" key="4">
    <source>
        <dbReference type="PROSITE" id="PS51755"/>
    </source>
</evidence>
<dbReference type="InterPro" id="IPR039793">
    <property type="entry name" value="UROS/Hem4"/>
</dbReference>
<dbReference type="RefSeq" id="WP_344562847.1">
    <property type="nucleotide sequence ID" value="NZ_BAAARJ010000003.1"/>
</dbReference>
<evidence type="ECO:0000313" key="6">
    <source>
        <dbReference type="Proteomes" id="UP001501447"/>
    </source>
</evidence>
<comment type="caution">
    <text evidence="5">The sequence shown here is derived from an EMBL/GenBank/DDBJ whole genome shotgun (WGS) entry which is preliminary data.</text>
</comment>